<dbReference type="eggNOG" id="COG2335">
    <property type="taxonomic scope" value="Bacteria"/>
</dbReference>
<keyword evidence="1" id="KW-0732">Signal</keyword>
<dbReference type="SMART" id="SM00554">
    <property type="entry name" value="FAS1"/>
    <property type="match status" value="1"/>
</dbReference>
<dbReference type="FunFam" id="2.30.180.10:FF:000032">
    <property type="entry name" value="Fasciclin domain-containing protein, putative"/>
    <property type="match status" value="1"/>
</dbReference>
<feature type="domain" description="FAS1" evidence="2">
    <location>
        <begin position="26"/>
        <end position="155"/>
    </location>
</feature>
<sequence>MKHRALLNLTVSALVMTAGWAHSAQAETVMETIAHNPNLTTAAKLIQDAGLADSLGGAGPVTVFAPSNAAFSAIPAGKLAELAGNKEMLKAVLNYHVVAANLTSDAINNGPQKTATGDSISLYKAGTFLTVESAVVTQADLKASNGVVQVIDTVLMPPKK</sequence>
<dbReference type="SUPFAM" id="SSF82153">
    <property type="entry name" value="FAS1 domain"/>
    <property type="match status" value="1"/>
</dbReference>
<dbReference type="AlphaFoldDB" id="A0A1P8KAB3"/>
<dbReference type="EMBL" id="CP019239">
    <property type="protein sequence ID" value="APW42915.1"/>
    <property type="molecule type" value="Genomic_DNA"/>
</dbReference>
<dbReference type="GO" id="GO:0005615">
    <property type="term" value="C:extracellular space"/>
    <property type="evidence" value="ECO:0007669"/>
    <property type="project" value="TreeGrafter"/>
</dbReference>
<proteinExistence type="predicted"/>
<dbReference type="STRING" id="1484693.RS694_10470"/>
<dbReference type="PANTHER" id="PTHR10900:SF77">
    <property type="entry name" value="FI19380P1"/>
    <property type="match status" value="1"/>
</dbReference>
<dbReference type="InterPro" id="IPR050904">
    <property type="entry name" value="Adhesion/Biosynth-related"/>
</dbReference>
<evidence type="ECO:0000256" key="1">
    <source>
        <dbReference type="SAM" id="SignalP"/>
    </source>
</evidence>
<keyword evidence="4" id="KW-1185">Reference proteome</keyword>
<evidence type="ECO:0000259" key="2">
    <source>
        <dbReference type="PROSITE" id="PS50213"/>
    </source>
</evidence>
<dbReference type="InterPro" id="IPR000782">
    <property type="entry name" value="FAS1_domain"/>
</dbReference>
<dbReference type="Gene3D" id="2.30.180.10">
    <property type="entry name" value="FAS1 domain"/>
    <property type="match status" value="1"/>
</dbReference>
<gene>
    <name evidence="3" type="ORF">RS694_10470</name>
</gene>
<reference evidence="3 4" key="1">
    <citation type="submission" date="2017-01" db="EMBL/GenBank/DDBJ databases">
        <authorList>
            <person name="Mah S.A."/>
            <person name="Swanson W.J."/>
            <person name="Moy G.W."/>
            <person name="Vacquier V.D."/>
        </authorList>
    </citation>
    <scope>NUCLEOTIDE SEQUENCE [LARGE SCALE GENOMIC DNA]</scope>
    <source>
        <strain evidence="3 4">DSM 22694</strain>
    </source>
</reference>
<dbReference type="PANTHER" id="PTHR10900">
    <property type="entry name" value="PERIOSTIN-RELATED"/>
    <property type="match status" value="1"/>
</dbReference>
<feature type="signal peptide" evidence="1">
    <location>
        <begin position="1"/>
        <end position="26"/>
    </location>
</feature>
<accession>A0A1P8KAB3</accession>
<dbReference type="InterPro" id="IPR036378">
    <property type="entry name" value="FAS1_dom_sf"/>
</dbReference>
<name>A0A1P8KAB3_9BURK</name>
<evidence type="ECO:0000313" key="3">
    <source>
        <dbReference type="EMBL" id="APW42915.1"/>
    </source>
</evidence>
<feature type="chain" id="PRO_5010361472" description="FAS1 domain-containing protein" evidence="1">
    <location>
        <begin position="27"/>
        <end position="160"/>
    </location>
</feature>
<protein>
    <recommendedName>
        <fullName evidence="2">FAS1 domain-containing protein</fullName>
    </recommendedName>
</protein>
<dbReference type="PROSITE" id="PS50213">
    <property type="entry name" value="FAS1"/>
    <property type="match status" value="1"/>
</dbReference>
<dbReference type="RefSeq" id="WP_029705721.1">
    <property type="nucleotide sequence ID" value="NZ_CP019239.1"/>
</dbReference>
<evidence type="ECO:0000313" key="4">
    <source>
        <dbReference type="Proteomes" id="UP000186110"/>
    </source>
</evidence>
<organism evidence="3 4">
    <name type="scientific">Rhodoferax saidenbachensis</name>
    <dbReference type="NCBI Taxonomy" id="1484693"/>
    <lineage>
        <taxon>Bacteria</taxon>
        <taxon>Pseudomonadati</taxon>
        <taxon>Pseudomonadota</taxon>
        <taxon>Betaproteobacteria</taxon>
        <taxon>Burkholderiales</taxon>
        <taxon>Comamonadaceae</taxon>
        <taxon>Rhodoferax</taxon>
    </lineage>
</organism>
<dbReference type="Pfam" id="PF02469">
    <property type="entry name" value="Fasciclin"/>
    <property type="match status" value="1"/>
</dbReference>
<dbReference type="KEGG" id="rsb:RS694_10470"/>
<dbReference type="Proteomes" id="UP000186110">
    <property type="component" value="Chromosome"/>
</dbReference>